<dbReference type="EMBL" id="JACXLC010000001">
    <property type="protein sequence ID" value="MBD2842921.1"/>
    <property type="molecule type" value="Genomic_DNA"/>
</dbReference>
<dbReference type="Gene3D" id="1.10.357.10">
    <property type="entry name" value="Tetracycline Repressor, domain 2"/>
    <property type="match status" value="1"/>
</dbReference>
<dbReference type="SUPFAM" id="SSF48498">
    <property type="entry name" value="Tetracyclin repressor-like, C-terminal domain"/>
    <property type="match status" value="1"/>
</dbReference>
<keyword evidence="2 4" id="KW-0238">DNA-binding</keyword>
<evidence type="ECO:0000256" key="4">
    <source>
        <dbReference type="PROSITE-ProRule" id="PRU00335"/>
    </source>
</evidence>
<dbReference type="PANTHER" id="PTHR47506:SF1">
    <property type="entry name" value="HTH-TYPE TRANSCRIPTIONAL REGULATOR YJDC"/>
    <property type="match status" value="1"/>
</dbReference>
<evidence type="ECO:0000259" key="5">
    <source>
        <dbReference type="PROSITE" id="PS50977"/>
    </source>
</evidence>
<evidence type="ECO:0000256" key="3">
    <source>
        <dbReference type="ARBA" id="ARBA00023163"/>
    </source>
</evidence>
<name>A0ABR8KXI1_9SPHN</name>
<dbReference type="SUPFAM" id="SSF46689">
    <property type="entry name" value="Homeodomain-like"/>
    <property type="match status" value="1"/>
</dbReference>
<feature type="DNA-binding region" description="H-T-H motif" evidence="4">
    <location>
        <begin position="34"/>
        <end position="53"/>
    </location>
</feature>
<dbReference type="PROSITE" id="PS50977">
    <property type="entry name" value="HTH_TETR_2"/>
    <property type="match status" value="1"/>
</dbReference>
<dbReference type="Pfam" id="PF00440">
    <property type="entry name" value="TetR_N"/>
    <property type="match status" value="1"/>
</dbReference>
<sequence>MNIAAFPTKGERTRAHIVASASALFWRHSFHGVSVDLVAEAAEVNKATVYRYFADKRDLALAVIRYNGEMTLAEVFVANFETFDAPQDRLAAIYRMVYCAHVGMQQESGDVHGCPIVGLALELGQDMPEIREEAQRIFDQVETYLCDIAETAAAILGREVNAISQGRTLTQLLHGAFASARVASDPSRILDAGRASLALIGFPDKPILNKEQPSS</sequence>
<dbReference type="PRINTS" id="PR00455">
    <property type="entry name" value="HTHTETR"/>
</dbReference>
<reference evidence="6 7" key="1">
    <citation type="submission" date="2020-09" db="EMBL/GenBank/DDBJ databases">
        <authorList>
            <person name="Yoon J.-W."/>
        </authorList>
    </citation>
    <scope>NUCLEOTIDE SEQUENCE [LARGE SCALE GENOMIC DNA]</scope>
    <source>
        <strain evidence="6 7">KMU-140</strain>
    </source>
</reference>
<proteinExistence type="predicted"/>
<gene>
    <name evidence="6" type="ORF">IB285_11730</name>
</gene>
<dbReference type="InterPro" id="IPR023772">
    <property type="entry name" value="DNA-bd_HTH_TetR-type_CS"/>
</dbReference>
<dbReference type="InterPro" id="IPR001647">
    <property type="entry name" value="HTH_TetR"/>
</dbReference>
<evidence type="ECO:0000313" key="6">
    <source>
        <dbReference type="EMBL" id="MBD2842921.1"/>
    </source>
</evidence>
<dbReference type="Pfam" id="PF21993">
    <property type="entry name" value="TetR_C_13_2"/>
    <property type="match status" value="1"/>
</dbReference>
<dbReference type="PROSITE" id="PS01081">
    <property type="entry name" value="HTH_TETR_1"/>
    <property type="match status" value="1"/>
</dbReference>
<keyword evidence="7" id="KW-1185">Reference proteome</keyword>
<dbReference type="InterPro" id="IPR054156">
    <property type="entry name" value="YxaF_TetR_C"/>
</dbReference>
<dbReference type="PANTHER" id="PTHR47506">
    <property type="entry name" value="TRANSCRIPTIONAL REGULATORY PROTEIN"/>
    <property type="match status" value="1"/>
</dbReference>
<keyword evidence="3" id="KW-0804">Transcription</keyword>
<accession>A0ABR8KXI1</accession>
<dbReference type="RefSeq" id="WP_190788341.1">
    <property type="nucleotide sequence ID" value="NZ_JACXLC010000001.1"/>
</dbReference>
<evidence type="ECO:0000313" key="7">
    <source>
        <dbReference type="Proteomes" id="UP000635384"/>
    </source>
</evidence>
<protein>
    <submittedName>
        <fullName evidence="6">TetR/AcrR family transcriptional regulator</fullName>
    </submittedName>
</protein>
<keyword evidence="1" id="KW-0805">Transcription regulation</keyword>
<organism evidence="6 7">
    <name type="scientific">Erythrobacter rubeus</name>
    <dbReference type="NCBI Taxonomy" id="2760803"/>
    <lineage>
        <taxon>Bacteria</taxon>
        <taxon>Pseudomonadati</taxon>
        <taxon>Pseudomonadota</taxon>
        <taxon>Alphaproteobacteria</taxon>
        <taxon>Sphingomonadales</taxon>
        <taxon>Erythrobacteraceae</taxon>
        <taxon>Erythrobacter/Porphyrobacter group</taxon>
        <taxon>Erythrobacter</taxon>
    </lineage>
</organism>
<dbReference type="InterPro" id="IPR036271">
    <property type="entry name" value="Tet_transcr_reg_TetR-rel_C_sf"/>
</dbReference>
<dbReference type="InterPro" id="IPR009057">
    <property type="entry name" value="Homeodomain-like_sf"/>
</dbReference>
<feature type="domain" description="HTH tetR-type" evidence="5">
    <location>
        <begin position="11"/>
        <end position="71"/>
    </location>
</feature>
<dbReference type="Proteomes" id="UP000635384">
    <property type="component" value="Unassembled WGS sequence"/>
</dbReference>
<comment type="caution">
    <text evidence="6">The sequence shown here is derived from an EMBL/GenBank/DDBJ whole genome shotgun (WGS) entry which is preliminary data.</text>
</comment>
<evidence type="ECO:0000256" key="1">
    <source>
        <dbReference type="ARBA" id="ARBA00023015"/>
    </source>
</evidence>
<evidence type="ECO:0000256" key="2">
    <source>
        <dbReference type="ARBA" id="ARBA00023125"/>
    </source>
</evidence>